<gene>
    <name evidence="2" type="ORF">ABIE37_000415</name>
</gene>
<comment type="caution">
    <text evidence="2">The sequence shown here is derived from an EMBL/GenBank/DDBJ whole genome shotgun (WGS) entry which is preliminary data.</text>
</comment>
<organism evidence="2 3">
    <name type="scientific">Arthrobacter bambusae</name>
    <dbReference type="NCBI Taxonomy" id="1338426"/>
    <lineage>
        <taxon>Bacteria</taxon>
        <taxon>Bacillati</taxon>
        <taxon>Actinomycetota</taxon>
        <taxon>Actinomycetes</taxon>
        <taxon>Micrococcales</taxon>
        <taxon>Micrococcaceae</taxon>
        <taxon>Arthrobacter</taxon>
    </lineage>
</organism>
<dbReference type="PANTHER" id="PTHR23088">
    <property type="entry name" value="NITRILASE-RELATED"/>
    <property type="match status" value="1"/>
</dbReference>
<protein>
    <submittedName>
        <fullName evidence="2">Amidohydrolase</fullName>
    </submittedName>
</protein>
<dbReference type="SUPFAM" id="SSF56317">
    <property type="entry name" value="Carbon-nitrogen hydrolase"/>
    <property type="match status" value="1"/>
</dbReference>
<keyword evidence="3" id="KW-1185">Reference proteome</keyword>
<name>A0ABV2P1M9_9MICC</name>
<dbReference type="GeneID" id="92751386"/>
<evidence type="ECO:0000313" key="2">
    <source>
        <dbReference type="EMBL" id="MET4538660.1"/>
    </source>
</evidence>
<evidence type="ECO:0000259" key="1">
    <source>
        <dbReference type="PROSITE" id="PS50263"/>
    </source>
</evidence>
<dbReference type="Pfam" id="PF00795">
    <property type="entry name" value="CN_hydrolase"/>
    <property type="match status" value="1"/>
</dbReference>
<dbReference type="Gene3D" id="3.60.110.10">
    <property type="entry name" value="Carbon-nitrogen hydrolase"/>
    <property type="match status" value="1"/>
</dbReference>
<dbReference type="InterPro" id="IPR003010">
    <property type="entry name" value="C-N_Hydrolase"/>
</dbReference>
<dbReference type="PANTHER" id="PTHR23088:SF50">
    <property type="entry name" value="HYDROLASE YHCX"/>
    <property type="match status" value="1"/>
</dbReference>
<proteinExistence type="predicted"/>
<dbReference type="RefSeq" id="WP_354226253.1">
    <property type="nucleotide sequence ID" value="NZ_JBEPSN010000001.1"/>
</dbReference>
<accession>A0ABV2P1M9</accession>
<dbReference type="EMBL" id="JBEPSN010000001">
    <property type="protein sequence ID" value="MET4538660.1"/>
    <property type="molecule type" value="Genomic_DNA"/>
</dbReference>
<reference evidence="2 3" key="1">
    <citation type="submission" date="2024-06" db="EMBL/GenBank/DDBJ databases">
        <title>Sorghum-associated microbial communities from plants grown in Nebraska, USA.</title>
        <authorList>
            <person name="Schachtman D."/>
        </authorList>
    </citation>
    <scope>NUCLEOTIDE SEQUENCE [LARGE SCALE GENOMIC DNA]</scope>
    <source>
        <strain evidence="2 3">3552</strain>
    </source>
</reference>
<sequence>MSTLRIATTQFALRAESSLDSFAAHADAVVAAAAAEGAQLVLLPELVTTGLLASHRNGADLDAAHIGNVYRTLFPLIADHYVDVMSAIARRHNTIIAGASNIRRAKDGSLRNTAYLFHPNGHVDQQDKLHLTPPERDMGITAGNKVTSVCIEGFNVALQICADIEFPEVSRHLALEGTNLILAPSLTWNSRGANRVRYGAHARALENQLYVAVSPLVGSNGIPSGSALHCTGYAMITTPLDKTFGNNNGVLASHDDNRQEGFITADLDSALVEASRLNPEPPGLKYIRPEFYDSLRTGAVAHA</sequence>
<dbReference type="InterPro" id="IPR036526">
    <property type="entry name" value="C-N_Hydrolase_sf"/>
</dbReference>
<dbReference type="Proteomes" id="UP001549307">
    <property type="component" value="Unassembled WGS sequence"/>
</dbReference>
<feature type="domain" description="CN hydrolase" evidence="1">
    <location>
        <begin position="4"/>
        <end position="269"/>
    </location>
</feature>
<dbReference type="PROSITE" id="PS50263">
    <property type="entry name" value="CN_HYDROLASE"/>
    <property type="match status" value="1"/>
</dbReference>
<evidence type="ECO:0000313" key="3">
    <source>
        <dbReference type="Proteomes" id="UP001549307"/>
    </source>
</evidence>